<comment type="caution">
    <text evidence="4">The sequence shown here is derived from an EMBL/GenBank/DDBJ whole genome shotgun (WGS) entry which is preliminary data.</text>
</comment>
<reference evidence="4 5" key="1">
    <citation type="submission" date="2024-05" db="EMBL/GenBank/DDBJ databases">
        <title>Genome sequencing and assembly of Indian major carp, Cirrhinus mrigala (Hamilton, 1822).</title>
        <authorList>
            <person name="Mohindra V."/>
            <person name="Chowdhury L.M."/>
            <person name="Lal K."/>
            <person name="Jena J.K."/>
        </authorList>
    </citation>
    <scope>NUCLEOTIDE SEQUENCE [LARGE SCALE GENOMIC DNA]</scope>
    <source>
        <strain evidence="4">CM1030</strain>
        <tissue evidence="4">Blood</tissue>
    </source>
</reference>
<sequence>KRMKRADKNGKGLRHFSMKVCEKVQKKGTTSYNEVADELVAEFTHGSSMMPADS</sequence>
<keyword evidence="2" id="KW-0238">DNA-binding</keyword>
<keyword evidence="2" id="KW-0805">Transcription regulation</keyword>
<feature type="non-terminal residue" evidence="4">
    <location>
        <position position="54"/>
    </location>
</feature>
<feature type="domain" description="E2F/DP family winged-helix DNA-binding" evidence="3">
    <location>
        <begin position="10"/>
        <end position="40"/>
    </location>
</feature>
<organism evidence="4 5">
    <name type="scientific">Cirrhinus mrigala</name>
    <name type="common">Mrigala</name>
    <dbReference type="NCBI Taxonomy" id="683832"/>
    <lineage>
        <taxon>Eukaryota</taxon>
        <taxon>Metazoa</taxon>
        <taxon>Chordata</taxon>
        <taxon>Craniata</taxon>
        <taxon>Vertebrata</taxon>
        <taxon>Euteleostomi</taxon>
        <taxon>Actinopterygii</taxon>
        <taxon>Neopterygii</taxon>
        <taxon>Teleostei</taxon>
        <taxon>Ostariophysi</taxon>
        <taxon>Cypriniformes</taxon>
        <taxon>Cyprinidae</taxon>
        <taxon>Labeoninae</taxon>
        <taxon>Labeonini</taxon>
        <taxon>Cirrhinus</taxon>
    </lineage>
</organism>
<keyword evidence="2" id="KW-0804">Transcription</keyword>
<dbReference type="GO" id="GO:0005634">
    <property type="term" value="C:nucleus"/>
    <property type="evidence" value="ECO:0007669"/>
    <property type="project" value="UniProtKB-SubCell"/>
</dbReference>
<evidence type="ECO:0000313" key="5">
    <source>
        <dbReference type="Proteomes" id="UP001529510"/>
    </source>
</evidence>
<accession>A0ABD0PIS9</accession>
<keyword evidence="5" id="KW-1185">Reference proteome</keyword>
<comment type="subcellular location">
    <subcellularLocation>
        <location evidence="2">Nucleus</location>
    </subcellularLocation>
</comment>
<dbReference type="Pfam" id="PF02319">
    <property type="entry name" value="WHD_E2F_TDP"/>
    <property type="match status" value="1"/>
</dbReference>
<gene>
    <name evidence="4" type="ORF">M9458_029618</name>
</gene>
<feature type="non-terminal residue" evidence="4">
    <location>
        <position position="1"/>
    </location>
</feature>
<dbReference type="InterPro" id="IPR015648">
    <property type="entry name" value="Transcrpt_fac_DP"/>
</dbReference>
<dbReference type="GO" id="GO:0003677">
    <property type="term" value="F:DNA binding"/>
    <property type="evidence" value="ECO:0007669"/>
    <property type="project" value="UniProtKB-KW"/>
</dbReference>
<dbReference type="Gene3D" id="1.10.10.10">
    <property type="entry name" value="Winged helix-like DNA-binding domain superfamily/Winged helix DNA-binding domain"/>
    <property type="match status" value="1"/>
</dbReference>
<dbReference type="InterPro" id="IPR003316">
    <property type="entry name" value="E2F_WHTH_DNA-bd_dom"/>
</dbReference>
<keyword evidence="2" id="KW-0539">Nucleus</keyword>
<comment type="similarity">
    <text evidence="1 2">Belongs to the E2F/DP family.</text>
</comment>
<evidence type="ECO:0000256" key="1">
    <source>
        <dbReference type="ARBA" id="ARBA00010940"/>
    </source>
</evidence>
<dbReference type="AlphaFoldDB" id="A0ABD0PIS9"/>
<dbReference type="PANTHER" id="PTHR12548">
    <property type="entry name" value="TRANSCRIPTION FACTOR DP"/>
    <property type="match status" value="1"/>
</dbReference>
<evidence type="ECO:0000313" key="4">
    <source>
        <dbReference type="EMBL" id="KAL0173650.1"/>
    </source>
</evidence>
<evidence type="ECO:0000259" key="3">
    <source>
        <dbReference type="Pfam" id="PF02319"/>
    </source>
</evidence>
<dbReference type="EMBL" id="JAMKFB020000015">
    <property type="protein sequence ID" value="KAL0173650.1"/>
    <property type="molecule type" value="Genomic_DNA"/>
</dbReference>
<dbReference type="SUPFAM" id="SSF46785">
    <property type="entry name" value="Winged helix' DNA-binding domain"/>
    <property type="match status" value="1"/>
</dbReference>
<dbReference type="InterPro" id="IPR036390">
    <property type="entry name" value="WH_DNA-bd_sf"/>
</dbReference>
<evidence type="ECO:0000256" key="2">
    <source>
        <dbReference type="RuleBase" id="RU003796"/>
    </source>
</evidence>
<dbReference type="PANTHER" id="PTHR12548:SF5">
    <property type="entry name" value="TRANSCRIPTION FACTOR DP-2"/>
    <property type="match status" value="1"/>
</dbReference>
<dbReference type="InterPro" id="IPR036388">
    <property type="entry name" value="WH-like_DNA-bd_sf"/>
</dbReference>
<protein>
    <recommendedName>
        <fullName evidence="3">E2F/DP family winged-helix DNA-binding domain-containing protein</fullName>
    </recommendedName>
</protein>
<name>A0ABD0PIS9_CIRMR</name>
<proteinExistence type="inferred from homology"/>
<dbReference type="Proteomes" id="UP001529510">
    <property type="component" value="Unassembled WGS sequence"/>
</dbReference>